<dbReference type="GO" id="GO:0016020">
    <property type="term" value="C:membrane"/>
    <property type="evidence" value="ECO:0007669"/>
    <property type="project" value="UniProtKB-SubCell"/>
</dbReference>
<keyword evidence="7 11" id="KW-1133">Transmembrane helix</keyword>
<comment type="similarity">
    <text evidence="2">Belongs to the archaeal/bacterial/fungal opsin family.</text>
</comment>
<dbReference type="PANTHER" id="PTHR28286">
    <property type="match status" value="1"/>
</dbReference>
<accession>A0AA41QUG6</accession>
<feature type="transmembrane region" description="Helical" evidence="11">
    <location>
        <begin position="224"/>
        <end position="243"/>
    </location>
</feature>
<dbReference type="SMART" id="SM01021">
    <property type="entry name" value="Bac_rhodopsin"/>
    <property type="match status" value="1"/>
</dbReference>
<evidence type="ECO:0000256" key="7">
    <source>
        <dbReference type="ARBA" id="ARBA00022989"/>
    </source>
</evidence>
<dbReference type="PROSITE" id="PS00950">
    <property type="entry name" value="BACTERIAL_OPSIN_1"/>
    <property type="match status" value="1"/>
</dbReference>
<evidence type="ECO:0000256" key="3">
    <source>
        <dbReference type="ARBA" id="ARBA00022543"/>
    </source>
</evidence>
<evidence type="ECO:0000256" key="5">
    <source>
        <dbReference type="ARBA" id="ARBA00022692"/>
    </source>
</evidence>
<dbReference type="EMBL" id="JALGAR010000001">
    <property type="protein sequence ID" value="MCI4657223.1"/>
    <property type="molecule type" value="Genomic_DNA"/>
</dbReference>
<keyword evidence="8" id="KW-0157">Chromophore</keyword>
<dbReference type="RefSeq" id="WP_243011194.1">
    <property type="nucleotide sequence ID" value="NZ_JALGAR010000001.1"/>
</dbReference>
<feature type="transmembrane region" description="Helical" evidence="11">
    <location>
        <begin position="43"/>
        <end position="62"/>
    </location>
</feature>
<evidence type="ECO:0000256" key="11">
    <source>
        <dbReference type="SAM" id="Phobius"/>
    </source>
</evidence>
<dbReference type="GO" id="GO:0005216">
    <property type="term" value="F:monoatomic ion channel activity"/>
    <property type="evidence" value="ECO:0007669"/>
    <property type="project" value="InterPro"/>
</dbReference>
<keyword evidence="6" id="KW-0681">Retinal protein</keyword>
<dbReference type="PANTHER" id="PTHR28286:SF2">
    <property type="entry name" value="BACTERIORHODOPSIN _OPSIN, NOPA (EUROFUNG)"/>
    <property type="match status" value="1"/>
</dbReference>
<dbReference type="GO" id="GO:0007602">
    <property type="term" value="P:phototransduction"/>
    <property type="evidence" value="ECO:0007669"/>
    <property type="project" value="UniProtKB-KW"/>
</dbReference>
<dbReference type="InterPro" id="IPR018229">
    <property type="entry name" value="Rhodopsin_retinal_BS"/>
</dbReference>
<keyword evidence="13" id="KW-1185">Reference proteome</keyword>
<proteinExistence type="inferred from homology"/>
<dbReference type="Gene3D" id="1.20.1070.10">
    <property type="entry name" value="Rhodopsin 7-helix transmembrane proteins"/>
    <property type="match status" value="1"/>
</dbReference>
<organism evidence="12 13">
    <name type="scientific">Cryobacterium zhongshanensis</name>
    <dbReference type="NCBI Taxonomy" id="2928153"/>
    <lineage>
        <taxon>Bacteria</taxon>
        <taxon>Bacillati</taxon>
        <taxon>Actinomycetota</taxon>
        <taxon>Actinomycetes</taxon>
        <taxon>Micrococcales</taxon>
        <taxon>Microbacteriaceae</taxon>
        <taxon>Cryobacterium</taxon>
    </lineage>
</organism>
<dbReference type="SUPFAM" id="SSF81321">
    <property type="entry name" value="Family A G protein-coupled receptor-like"/>
    <property type="match status" value="1"/>
</dbReference>
<reference evidence="12" key="1">
    <citation type="submission" date="2022-03" db="EMBL/GenBank/DDBJ databases">
        <title>Cryobacterium sp. nov. strain ZS14-85, isolated from Antarctic soil.</title>
        <authorList>
            <person name="Li J."/>
            <person name="Niu G."/>
        </authorList>
    </citation>
    <scope>NUCLEOTIDE SEQUENCE</scope>
    <source>
        <strain evidence="12">ZS14-85</strain>
    </source>
</reference>
<evidence type="ECO:0000256" key="1">
    <source>
        <dbReference type="ARBA" id="ARBA00004141"/>
    </source>
</evidence>
<evidence type="ECO:0000256" key="10">
    <source>
        <dbReference type="ARBA" id="ARBA00023170"/>
    </source>
</evidence>
<evidence type="ECO:0000256" key="8">
    <source>
        <dbReference type="ARBA" id="ARBA00022991"/>
    </source>
</evidence>
<feature type="transmembrane region" description="Helical" evidence="11">
    <location>
        <begin position="194"/>
        <end position="212"/>
    </location>
</feature>
<gene>
    <name evidence="12" type="ORF">MQH31_05280</name>
</gene>
<feature type="transmembrane region" description="Helical" evidence="11">
    <location>
        <begin position="100"/>
        <end position="118"/>
    </location>
</feature>
<dbReference type="AlphaFoldDB" id="A0AA41QUG6"/>
<sequence>MIPDILSHGQYETVYNFLSLVIASQLFTAVFLVIALPRILPRYRQAITVAIVVCGIAAYHYFRIFDSFKAAFVTDAVGGTGDYSQAVGAGFNEGYRYVDWLLTVPLLLVELVAVLALVRSVQSALLRRLVPAAALMIILGYPGEISGDNGLRGLFGLLSTIPFAYILFVLFVQLSKSLDQQPSGVRRILSQLRFLLLLSWGVYPIAYLLPLLNISGADAWVFKQVGYSVADILAKAVYAVIIYQVARIKSFDDDPAFARDELSRDEVATRS</sequence>
<evidence type="ECO:0000256" key="2">
    <source>
        <dbReference type="ARBA" id="ARBA00008130"/>
    </source>
</evidence>
<dbReference type="InterPro" id="IPR001425">
    <property type="entry name" value="Arc/bac/fun_rhodopsins"/>
</dbReference>
<dbReference type="Proteomes" id="UP001165341">
    <property type="component" value="Unassembled WGS sequence"/>
</dbReference>
<evidence type="ECO:0000313" key="13">
    <source>
        <dbReference type="Proteomes" id="UP001165341"/>
    </source>
</evidence>
<dbReference type="Pfam" id="PF01036">
    <property type="entry name" value="Bac_rhodopsin"/>
    <property type="match status" value="1"/>
</dbReference>
<keyword evidence="5 11" id="KW-0812">Transmembrane</keyword>
<name>A0AA41QUG6_9MICO</name>
<keyword evidence="3" id="KW-0600">Photoreceptor protein</keyword>
<keyword evidence="9 11" id="KW-0472">Membrane</keyword>
<feature type="transmembrane region" description="Helical" evidence="11">
    <location>
        <begin position="14"/>
        <end position="36"/>
    </location>
</feature>
<evidence type="ECO:0000313" key="12">
    <source>
        <dbReference type="EMBL" id="MCI4657223.1"/>
    </source>
</evidence>
<comment type="caution">
    <text evidence="12">The sequence shown here is derived from an EMBL/GenBank/DDBJ whole genome shotgun (WGS) entry which is preliminary data.</text>
</comment>
<keyword evidence="10" id="KW-0675">Receptor</keyword>
<protein>
    <submittedName>
        <fullName evidence="12">Bacteriorhodopsin-like</fullName>
    </submittedName>
</protein>
<feature type="transmembrane region" description="Helical" evidence="11">
    <location>
        <begin position="154"/>
        <end position="174"/>
    </location>
</feature>
<evidence type="ECO:0000256" key="4">
    <source>
        <dbReference type="ARBA" id="ARBA00022606"/>
    </source>
</evidence>
<dbReference type="GO" id="GO:0009881">
    <property type="term" value="F:photoreceptor activity"/>
    <property type="evidence" value="ECO:0007669"/>
    <property type="project" value="UniProtKB-KW"/>
</dbReference>
<evidence type="ECO:0000256" key="6">
    <source>
        <dbReference type="ARBA" id="ARBA00022925"/>
    </source>
</evidence>
<evidence type="ECO:0000256" key="9">
    <source>
        <dbReference type="ARBA" id="ARBA00023136"/>
    </source>
</evidence>
<keyword evidence="4" id="KW-0716">Sensory transduction</keyword>
<comment type="subcellular location">
    <subcellularLocation>
        <location evidence="1">Membrane</location>
        <topology evidence="1">Multi-pass membrane protein</topology>
    </subcellularLocation>
</comment>
<dbReference type="PRINTS" id="PR00251">
    <property type="entry name" value="BACTRLOPSIN"/>
</dbReference>
<feature type="transmembrane region" description="Helical" evidence="11">
    <location>
        <begin position="125"/>
        <end position="142"/>
    </location>
</feature>